<organism evidence="1">
    <name type="scientific">Anguilla anguilla</name>
    <name type="common">European freshwater eel</name>
    <name type="synonym">Muraena anguilla</name>
    <dbReference type="NCBI Taxonomy" id="7936"/>
    <lineage>
        <taxon>Eukaryota</taxon>
        <taxon>Metazoa</taxon>
        <taxon>Chordata</taxon>
        <taxon>Craniata</taxon>
        <taxon>Vertebrata</taxon>
        <taxon>Euteleostomi</taxon>
        <taxon>Actinopterygii</taxon>
        <taxon>Neopterygii</taxon>
        <taxon>Teleostei</taxon>
        <taxon>Anguilliformes</taxon>
        <taxon>Anguillidae</taxon>
        <taxon>Anguilla</taxon>
    </lineage>
</organism>
<dbReference type="EMBL" id="GBXM01006870">
    <property type="protein sequence ID" value="JAI01708.1"/>
    <property type="molecule type" value="Transcribed_RNA"/>
</dbReference>
<evidence type="ECO:0000313" key="1">
    <source>
        <dbReference type="EMBL" id="JAI01708.1"/>
    </source>
</evidence>
<reference evidence="1" key="1">
    <citation type="submission" date="2014-11" db="EMBL/GenBank/DDBJ databases">
        <authorList>
            <person name="Amaro Gonzalez C."/>
        </authorList>
    </citation>
    <scope>NUCLEOTIDE SEQUENCE</scope>
</reference>
<name>A0A0E9XG30_ANGAN</name>
<reference evidence="1" key="2">
    <citation type="journal article" date="2015" name="Fish Shellfish Immunol.">
        <title>Early steps in the European eel (Anguilla anguilla)-Vibrio vulnificus interaction in the gills: Role of the RtxA13 toxin.</title>
        <authorList>
            <person name="Callol A."/>
            <person name="Pajuelo D."/>
            <person name="Ebbesson L."/>
            <person name="Teles M."/>
            <person name="MacKenzie S."/>
            <person name="Amaro C."/>
        </authorList>
    </citation>
    <scope>NUCLEOTIDE SEQUENCE</scope>
</reference>
<dbReference type="AlphaFoldDB" id="A0A0E9XG30"/>
<accession>A0A0E9XG30</accession>
<proteinExistence type="predicted"/>
<sequence>MEKQKPKLMNSLLLIAIKNKYVFANFRIGELFRNYSVRHYRSL</sequence>
<protein>
    <submittedName>
        <fullName evidence="1">Uncharacterized protein</fullName>
    </submittedName>
</protein>